<dbReference type="Proteomes" id="UP000738359">
    <property type="component" value="Unassembled WGS sequence"/>
</dbReference>
<feature type="region of interest" description="Disordered" evidence="1">
    <location>
        <begin position="178"/>
        <end position="248"/>
    </location>
</feature>
<name>A0A9P6J761_MORAP</name>
<accession>A0A9P6J761</accession>
<organism evidence="2 3">
    <name type="scientific">Mortierella alpina</name>
    <name type="common">Oleaginous fungus</name>
    <name type="synonym">Mortierella renispora</name>
    <dbReference type="NCBI Taxonomy" id="64518"/>
    <lineage>
        <taxon>Eukaryota</taxon>
        <taxon>Fungi</taxon>
        <taxon>Fungi incertae sedis</taxon>
        <taxon>Mucoromycota</taxon>
        <taxon>Mortierellomycotina</taxon>
        <taxon>Mortierellomycetes</taxon>
        <taxon>Mortierellales</taxon>
        <taxon>Mortierellaceae</taxon>
        <taxon>Mortierella</taxon>
    </lineage>
</organism>
<feature type="compositionally biased region" description="Basic and acidic residues" evidence="1">
    <location>
        <begin position="221"/>
        <end position="242"/>
    </location>
</feature>
<evidence type="ECO:0000313" key="3">
    <source>
        <dbReference type="Proteomes" id="UP000738359"/>
    </source>
</evidence>
<feature type="compositionally biased region" description="Basic and acidic residues" evidence="1">
    <location>
        <begin position="105"/>
        <end position="123"/>
    </location>
</feature>
<protein>
    <submittedName>
        <fullName evidence="2">Uncharacterized protein</fullName>
    </submittedName>
</protein>
<feature type="region of interest" description="Disordered" evidence="1">
    <location>
        <begin position="90"/>
        <end position="162"/>
    </location>
</feature>
<comment type="caution">
    <text evidence="2">The sequence shown here is derived from an EMBL/GenBank/DDBJ whole genome shotgun (WGS) entry which is preliminary data.</text>
</comment>
<reference evidence="2" key="1">
    <citation type="journal article" date="2020" name="Fungal Divers.">
        <title>Resolving the Mortierellaceae phylogeny through synthesis of multi-gene phylogenetics and phylogenomics.</title>
        <authorList>
            <person name="Vandepol N."/>
            <person name="Liber J."/>
            <person name="Desiro A."/>
            <person name="Na H."/>
            <person name="Kennedy M."/>
            <person name="Barry K."/>
            <person name="Grigoriev I.V."/>
            <person name="Miller A.N."/>
            <person name="O'Donnell K."/>
            <person name="Stajich J.E."/>
            <person name="Bonito G."/>
        </authorList>
    </citation>
    <scope>NUCLEOTIDE SEQUENCE</scope>
    <source>
        <strain evidence="2">CK1249</strain>
    </source>
</reference>
<gene>
    <name evidence="2" type="ORF">BGZ70_006905</name>
</gene>
<keyword evidence="3" id="KW-1185">Reference proteome</keyword>
<feature type="compositionally biased region" description="Polar residues" evidence="1">
    <location>
        <begin position="37"/>
        <end position="48"/>
    </location>
</feature>
<evidence type="ECO:0000256" key="1">
    <source>
        <dbReference type="SAM" id="MobiDB-lite"/>
    </source>
</evidence>
<feature type="compositionally biased region" description="Low complexity" evidence="1">
    <location>
        <begin position="14"/>
        <end position="23"/>
    </location>
</feature>
<proteinExistence type="predicted"/>
<feature type="region of interest" description="Disordered" evidence="1">
    <location>
        <begin position="12"/>
        <end position="51"/>
    </location>
</feature>
<dbReference type="AlphaFoldDB" id="A0A9P6J761"/>
<dbReference type="EMBL" id="JAAAHY010000401">
    <property type="protein sequence ID" value="KAF9964138.1"/>
    <property type="molecule type" value="Genomic_DNA"/>
</dbReference>
<dbReference type="OrthoDB" id="10507318at2759"/>
<sequence length="248" mass="27338">MKLERWAKKLFKPSSTLSHSSKSCPAGAVSPSRHSLEQCNPSAWSTPSARARRRQKTFFGFSTRNASLGSLLSVAYGSGLADLARQRHPISSADLSSTTGEALEEDVRKDCKESLEDSDKEPETTTIYYHPPPPPHARHQQQQGQADETREDGEQRQLLQDQLVEEAKKLARRRLERLGHLSEAKASAQGVGDSRQRRVKVRHDVDGESLANPCPVGQIAKAEHSTRNRSETGTRHAAEKDTPTGATV</sequence>
<evidence type="ECO:0000313" key="2">
    <source>
        <dbReference type="EMBL" id="KAF9964138.1"/>
    </source>
</evidence>